<dbReference type="Proteomes" id="UP000759131">
    <property type="component" value="Unassembled WGS sequence"/>
</dbReference>
<gene>
    <name evidence="5" type="ORF">OSB1V03_LOCUS4163</name>
</gene>
<evidence type="ECO:0000256" key="3">
    <source>
        <dbReference type="RuleBase" id="RU003696"/>
    </source>
</evidence>
<dbReference type="InterPro" id="IPR012674">
    <property type="entry name" value="Calycin"/>
</dbReference>
<proteinExistence type="inferred from homology"/>
<dbReference type="SUPFAM" id="SSF50814">
    <property type="entry name" value="Lipocalins"/>
    <property type="match status" value="1"/>
</dbReference>
<dbReference type="CDD" id="cd00742">
    <property type="entry name" value="FABP"/>
    <property type="match status" value="1"/>
</dbReference>
<evidence type="ECO:0000259" key="4">
    <source>
        <dbReference type="PROSITE" id="PS00214"/>
    </source>
</evidence>
<evidence type="ECO:0000313" key="6">
    <source>
        <dbReference type="Proteomes" id="UP000759131"/>
    </source>
</evidence>
<dbReference type="Gene3D" id="2.40.128.20">
    <property type="match status" value="1"/>
</dbReference>
<dbReference type="InterPro" id="IPR000463">
    <property type="entry name" value="Fatty_acid-bd"/>
</dbReference>
<keyword evidence="3" id="KW-0813">Transport</keyword>
<dbReference type="Pfam" id="PF00061">
    <property type="entry name" value="Lipocalin"/>
    <property type="match status" value="1"/>
</dbReference>
<dbReference type="PRINTS" id="PR00178">
    <property type="entry name" value="FATTYACIDBP"/>
</dbReference>
<keyword evidence="6" id="KW-1185">Reference proteome</keyword>
<dbReference type="EMBL" id="OC856411">
    <property type="protein sequence ID" value="CAD7623712.1"/>
    <property type="molecule type" value="Genomic_DNA"/>
</dbReference>
<dbReference type="EMBL" id="CAJPIZ010001836">
    <property type="protein sequence ID" value="CAG2104142.1"/>
    <property type="molecule type" value="Genomic_DNA"/>
</dbReference>
<dbReference type="OrthoDB" id="354351at2759"/>
<organism evidence="5">
    <name type="scientific">Medioppia subpectinata</name>
    <dbReference type="NCBI Taxonomy" id="1979941"/>
    <lineage>
        <taxon>Eukaryota</taxon>
        <taxon>Metazoa</taxon>
        <taxon>Ecdysozoa</taxon>
        <taxon>Arthropoda</taxon>
        <taxon>Chelicerata</taxon>
        <taxon>Arachnida</taxon>
        <taxon>Acari</taxon>
        <taxon>Acariformes</taxon>
        <taxon>Sarcoptiformes</taxon>
        <taxon>Oribatida</taxon>
        <taxon>Brachypylina</taxon>
        <taxon>Oppioidea</taxon>
        <taxon>Oppiidae</taxon>
        <taxon>Medioppia</taxon>
    </lineage>
</organism>
<accession>A0A7R9PX89</accession>
<evidence type="ECO:0000313" key="5">
    <source>
        <dbReference type="EMBL" id="CAD7623712.1"/>
    </source>
</evidence>
<comment type="similarity">
    <text evidence="1 3">Belongs to the calycin superfamily. Fatty-acid binding protein (FABP) family.</text>
</comment>
<sequence>MTDYTGNFKLVSSENFDALLRELGVSEEVVKSVQNTTQELEITKAGDVYTSKTISPNRTHEIKFELGKEFDEPRPDGKTVKSVVVADGNRLVQTSKSDKEVKVVREYNGNELRVTVTAGPVVAVRTYAKQ</sequence>
<feature type="domain" description="Cytosolic fatty-acid binding proteins" evidence="4">
    <location>
        <begin position="6"/>
        <end position="23"/>
    </location>
</feature>
<dbReference type="InterPro" id="IPR000566">
    <property type="entry name" value="Lipocln_cytosolic_FA-bd_dom"/>
</dbReference>
<reference evidence="5" key="1">
    <citation type="submission" date="2020-11" db="EMBL/GenBank/DDBJ databases">
        <authorList>
            <person name="Tran Van P."/>
        </authorList>
    </citation>
    <scope>NUCLEOTIDE SEQUENCE</scope>
</reference>
<evidence type="ECO:0000256" key="2">
    <source>
        <dbReference type="ARBA" id="ARBA00023121"/>
    </source>
</evidence>
<keyword evidence="2" id="KW-0446">Lipid-binding</keyword>
<name>A0A7R9PX89_9ACAR</name>
<evidence type="ECO:0000256" key="1">
    <source>
        <dbReference type="ARBA" id="ARBA00008390"/>
    </source>
</evidence>
<dbReference type="PANTHER" id="PTHR11955">
    <property type="entry name" value="FATTY ACID BINDING PROTEIN"/>
    <property type="match status" value="1"/>
</dbReference>
<dbReference type="InterPro" id="IPR031259">
    <property type="entry name" value="ILBP"/>
</dbReference>
<dbReference type="PROSITE" id="PS00214">
    <property type="entry name" value="FABP"/>
    <property type="match status" value="1"/>
</dbReference>
<dbReference type="AlphaFoldDB" id="A0A7R9PX89"/>
<protein>
    <recommendedName>
        <fullName evidence="4">Cytosolic fatty-acid binding proteins domain-containing protein</fullName>
    </recommendedName>
</protein>
<dbReference type="GO" id="GO:0008289">
    <property type="term" value="F:lipid binding"/>
    <property type="evidence" value="ECO:0007669"/>
    <property type="project" value="UniProtKB-KW"/>
</dbReference>